<proteinExistence type="predicted"/>
<feature type="domain" description="RING-type" evidence="6">
    <location>
        <begin position="1"/>
        <end position="39"/>
    </location>
</feature>
<dbReference type="OrthoDB" id="6105938at2759"/>
<comment type="caution">
    <text evidence="7">The sequence shown here is derived from an EMBL/GenBank/DDBJ whole genome shotgun (WGS) entry which is preliminary data.</text>
</comment>
<evidence type="ECO:0000256" key="1">
    <source>
        <dbReference type="ARBA" id="ARBA00022723"/>
    </source>
</evidence>
<evidence type="ECO:0000313" key="8">
    <source>
        <dbReference type="Proteomes" id="UP000789405"/>
    </source>
</evidence>
<dbReference type="GO" id="GO:0003697">
    <property type="term" value="F:single-stranded DNA binding"/>
    <property type="evidence" value="ECO:0007669"/>
    <property type="project" value="InterPro"/>
</dbReference>
<dbReference type="GO" id="GO:0008270">
    <property type="term" value="F:zinc ion binding"/>
    <property type="evidence" value="ECO:0007669"/>
    <property type="project" value="UniProtKB-KW"/>
</dbReference>
<feature type="compositionally biased region" description="Basic and acidic residues" evidence="5">
    <location>
        <begin position="97"/>
        <end position="106"/>
    </location>
</feature>
<dbReference type="Gene3D" id="3.30.40.10">
    <property type="entry name" value="Zinc/RING finger domain, C3HC4 (zinc finger)"/>
    <property type="match status" value="1"/>
</dbReference>
<protein>
    <submittedName>
        <fullName evidence="7">21532_t:CDS:1</fullName>
    </submittedName>
</protein>
<dbReference type="SMART" id="SM00184">
    <property type="entry name" value="RING"/>
    <property type="match status" value="1"/>
</dbReference>
<dbReference type="InterPro" id="IPR017907">
    <property type="entry name" value="Znf_RING_CS"/>
</dbReference>
<dbReference type="GO" id="GO:0006301">
    <property type="term" value="P:DNA damage tolerance"/>
    <property type="evidence" value="ECO:0007669"/>
    <property type="project" value="InterPro"/>
</dbReference>
<dbReference type="InterPro" id="IPR039577">
    <property type="entry name" value="Rad18"/>
</dbReference>
<dbReference type="InterPro" id="IPR013083">
    <property type="entry name" value="Znf_RING/FYVE/PHD"/>
</dbReference>
<evidence type="ECO:0000313" key="7">
    <source>
        <dbReference type="EMBL" id="CAG8603173.1"/>
    </source>
</evidence>
<organism evidence="7 8">
    <name type="scientific">Dentiscutata erythropus</name>
    <dbReference type="NCBI Taxonomy" id="1348616"/>
    <lineage>
        <taxon>Eukaryota</taxon>
        <taxon>Fungi</taxon>
        <taxon>Fungi incertae sedis</taxon>
        <taxon>Mucoromycota</taxon>
        <taxon>Glomeromycotina</taxon>
        <taxon>Glomeromycetes</taxon>
        <taxon>Diversisporales</taxon>
        <taxon>Gigasporaceae</taxon>
        <taxon>Dentiscutata</taxon>
    </lineage>
</organism>
<evidence type="ECO:0000256" key="4">
    <source>
        <dbReference type="PROSITE-ProRule" id="PRU00175"/>
    </source>
</evidence>
<dbReference type="PROSITE" id="PS50089">
    <property type="entry name" value="ZF_RING_2"/>
    <property type="match status" value="1"/>
</dbReference>
<dbReference type="AlphaFoldDB" id="A0A9N9GDU4"/>
<evidence type="ECO:0000256" key="2">
    <source>
        <dbReference type="ARBA" id="ARBA00022771"/>
    </source>
</evidence>
<dbReference type="EMBL" id="CAJVPY010003839">
    <property type="protein sequence ID" value="CAG8603173.1"/>
    <property type="molecule type" value="Genomic_DNA"/>
</dbReference>
<dbReference type="InterPro" id="IPR001841">
    <property type="entry name" value="Znf_RING"/>
</dbReference>
<keyword evidence="3" id="KW-0862">Zinc</keyword>
<feature type="region of interest" description="Disordered" evidence="5">
    <location>
        <begin position="89"/>
        <end position="120"/>
    </location>
</feature>
<evidence type="ECO:0000256" key="3">
    <source>
        <dbReference type="ARBA" id="ARBA00022833"/>
    </source>
</evidence>
<feature type="non-terminal residue" evidence="7">
    <location>
        <position position="1"/>
    </location>
</feature>
<dbReference type="SUPFAM" id="SSF57850">
    <property type="entry name" value="RING/U-box"/>
    <property type="match status" value="1"/>
</dbReference>
<dbReference type="GO" id="GO:0006513">
    <property type="term" value="P:protein monoubiquitination"/>
    <property type="evidence" value="ECO:0007669"/>
    <property type="project" value="InterPro"/>
</dbReference>
<dbReference type="Proteomes" id="UP000789405">
    <property type="component" value="Unassembled WGS sequence"/>
</dbReference>
<sequence>CTICLEYMSNPCTISCGHTFCYHCLYKWFKKQKKCLTCRVKITVAPVLSFAIKEIIDHFVRIKSLEEETRLEKKKQEFKAISNPWDNLFGNSNNTETKPKNKRSYEEIEDDEIEIEDDSEIEIEEIDDYSEYDNYDTSDSFIDDEEIEEIYTDEDEYDNL</sequence>
<feature type="compositionally biased region" description="Acidic residues" evidence="5">
    <location>
        <begin position="107"/>
        <end position="120"/>
    </location>
</feature>
<dbReference type="PANTHER" id="PTHR14134">
    <property type="entry name" value="E3 UBIQUITIN-PROTEIN LIGASE RAD18"/>
    <property type="match status" value="1"/>
</dbReference>
<keyword evidence="2 4" id="KW-0863">Zinc-finger</keyword>
<gene>
    <name evidence="7" type="ORF">DERYTH_LOCUS7750</name>
</gene>
<reference evidence="7" key="1">
    <citation type="submission" date="2021-06" db="EMBL/GenBank/DDBJ databases">
        <authorList>
            <person name="Kallberg Y."/>
            <person name="Tangrot J."/>
            <person name="Rosling A."/>
        </authorList>
    </citation>
    <scope>NUCLEOTIDE SEQUENCE</scope>
    <source>
        <strain evidence="7">MA453B</strain>
    </source>
</reference>
<evidence type="ECO:0000256" key="5">
    <source>
        <dbReference type="SAM" id="MobiDB-lite"/>
    </source>
</evidence>
<dbReference type="GO" id="GO:0061630">
    <property type="term" value="F:ubiquitin protein ligase activity"/>
    <property type="evidence" value="ECO:0007669"/>
    <property type="project" value="InterPro"/>
</dbReference>
<accession>A0A9N9GDU4</accession>
<keyword evidence="1" id="KW-0479">Metal-binding</keyword>
<keyword evidence="8" id="KW-1185">Reference proteome</keyword>
<name>A0A9N9GDU4_9GLOM</name>
<dbReference type="Pfam" id="PF15227">
    <property type="entry name" value="zf-C3HC4_4"/>
    <property type="match status" value="1"/>
</dbReference>
<evidence type="ECO:0000259" key="6">
    <source>
        <dbReference type="PROSITE" id="PS50089"/>
    </source>
</evidence>
<dbReference type="PROSITE" id="PS00518">
    <property type="entry name" value="ZF_RING_1"/>
    <property type="match status" value="1"/>
</dbReference>